<feature type="chain" id="PRO_5001643320" description="Secreted protein" evidence="2">
    <location>
        <begin position="21"/>
        <end position="77"/>
    </location>
</feature>
<keyword evidence="2" id="KW-0732">Signal</keyword>
<dbReference type="InParanoid" id="A0A067PNC6"/>
<evidence type="ECO:0000256" key="2">
    <source>
        <dbReference type="SAM" id="SignalP"/>
    </source>
</evidence>
<organism evidence="3 4">
    <name type="scientific">Jaapia argillacea MUCL 33604</name>
    <dbReference type="NCBI Taxonomy" id="933084"/>
    <lineage>
        <taxon>Eukaryota</taxon>
        <taxon>Fungi</taxon>
        <taxon>Dikarya</taxon>
        <taxon>Basidiomycota</taxon>
        <taxon>Agaricomycotina</taxon>
        <taxon>Agaricomycetes</taxon>
        <taxon>Agaricomycetidae</taxon>
        <taxon>Jaapiales</taxon>
        <taxon>Jaapiaceae</taxon>
        <taxon>Jaapia</taxon>
    </lineage>
</organism>
<dbReference type="EMBL" id="KL197722">
    <property type="protein sequence ID" value="KDQ56294.1"/>
    <property type="molecule type" value="Genomic_DNA"/>
</dbReference>
<gene>
    <name evidence="3" type="ORF">JAAARDRAFT_36469</name>
</gene>
<feature type="region of interest" description="Disordered" evidence="1">
    <location>
        <begin position="57"/>
        <end position="77"/>
    </location>
</feature>
<dbReference type="AlphaFoldDB" id="A0A067PNC6"/>
<evidence type="ECO:0008006" key="5">
    <source>
        <dbReference type="Google" id="ProtNLM"/>
    </source>
</evidence>
<protein>
    <recommendedName>
        <fullName evidence="5">Secreted protein</fullName>
    </recommendedName>
</protein>
<proteinExistence type="predicted"/>
<dbReference type="Proteomes" id="UP000027265">
    <property type="component" value="Unassembled WGS sequence"/>
</dbReference>
<evidence type="ECO:0000313" key="4">
    <source>
        <dbReference type="Proteomes" id="UP000027265"/>
    </source>
</evidence>
<evidence type="ECO:0000313" key="3">
    <source>
        <dbReference type="EMBL" id="KDQ56294.1"/>
    </source>
</evidence>
<evidence type="ECO:0000256" key="1">
    <source>
        <dbReference type="SAM" id="MobiDB-lite"/>
    </source>
</evidence>
<name>A0A067PNC6_9AGAM</name>
<reference evidence="4" key="1">
    <citation type="journal article" date="2014" name="Proc. Natl. Acad. Sci. U.S.A.">
        <title>Extensive sampling of basidiomycete genomes demonstrates inadequacy of the white-rot/brown-rot paradigm for wood decay fungi.</title>
        <authorList>
            <person name="Riley R."/>
            <person name="Salamov A.A."/>
            <person name="Brown D.W."/>
            <person name="Nagy L.G."/>
            <person name="Floudas D."/>
            <person name="Held B.W."/>
            <person name="Levasseur A."/>
            <person name="Lombard V."/>
            <person name="Morin E."/>
            <person name="Otillar R."/>
            <person name="Lindquist E.A."/>
            <person name="Sun H."/>
            <person name="LaButti K.M."/>
            <person name="Schmutz J."/>
            <person name="Jabbour D."/>
            <person name="Luo H."/>
            <person name="Baker S.E."/>
            <person name="Pisabarro A.G."/>
            <person name="Walton J.D."/>
            <person name="Blanchette R.A."/>
            <person name="Henrissat B."/>
            <person name="Martin F."/>
            <person name="Cullen D."/>
            <person name="Hibbett D.S."/>
            <person name="Grigoriev I.V."/>
        </authorList>
    </citation>
    <scope>NUCLEOTIDE SEQUENCE [LARGE SCALE GENOMIC DNA]</scope>
    <source>
        <strain evidence="4">MUCL 33604</strain>
    </source>
</reference>
<feature type="signal peptide" evidence="2">
    <location>
        <begin position="1"/>
        <end position="20"/>
    </location>
</feature>
<sequence>MSSLWRVLLLAALEADPTRPVFVGIGLPNDCFFPQGERQPTMQRGSWTPSLCTAPLSNMVGEPNEPVRPPLASNENG</sequence>
<dbReference type="HOGENOM" id="CLU_2638394_0_0_1"/>
<accession>A0A067PNC6</accession>
<keyword evidence="4" id="KW-1185">Reference proteome</keyword>